<proteinExistence type="predicted"/>
<feature type="signal peptide" evidence="2">
    <location>
        <begin position="1"/>
        <end position="27"/>
    </location>
</feature>
<name>A0A3D3R7D4_9PLAN</name>
<dbReference type="EMBL" id="DQAY01000059">
    <property type="protein sequence ID" value="HCO23510.1"/>
    <property type="molecule type" value="Genomic_DNA"/>
</dbReference>
<feature type="coiled-coil region" evidence="1">
    <location>
        <begin position="121"/>
        <end position="156"/>
    </location>
</feature>
<protein>
    <submittedName>
        <fullName evidence="3">Uncharacterized protein</fullName>
    </submittedName>
</protein>
<evidence type="ECO:0000256" key="1">
    <source>
        <dbReference type="SAM" id="Coils"/>
    </source>
</evidence>
<evidence type="ECO:0000313" key="4">
    <source>
        <dbReference type="Proteomes" id="UP000263642"/>
    </source>
</evidence>
<evidence type="ECO:0000313" key="3">
    <source>
        <dbReference type="EMBL" id="HCO23510.1"/>
    </source>
</evidence>
<dbReference type="RefSeq" id="WP_278441232.1">
    <property type="nucleotide sequence ID" value="NZ_CAXBMG010000023.1"/>
</dbReference>
<organism evidence="3 4">
    <name type="scientific">Gimesia maris</name>
    <dbReference type="NCBI Taxonomy" id="122"/>
    <lineage>
        <taxon>Bacteria</taxon>
        <taxon>Pseudomonadati</taxon>
        <taxon>Planctomycetota</taxon>
        <taxon>Planctomycetia</taxon>
        <taxon>Planctomycetales</taxon>
        <taxon>Planctomycetaceae</taxon>
        <taxon>Gimesia</taxon>
    </lineage>
</organism>
<reference evidence="3 4" key="1">
    <citation type="journal article" date="2018" name="Nat. Biotechnol.">
        <title>A standardized bacterial taxonomy based on genome phylogeny substantially revises the tree of life.</title>
        <authorList>
            <person name="Parks D.H."/>
            <person name="Chuvochina M."/>
            <person name="Waite D.W."/>
            <person name="Rinke C."/>
            <person name="Skarshewski A."/>
            <person name="Chaumeil P.A."/>
            <person name="Hugenholtz P."/>
        </authorList>
    </citation>
    <scope>NUCLEOTIDE SEQUENCE [LARGE SCALE GENOMIC DNA]</scope>
    <source>
        <strain evidence="3">UBA9375</strain>
    </source>
</reference>
<feature type="chain" id="PRO_5017715323" evidence="2">
    <location>
        <begin position="28"/>
        <end position="266"/>
    </location>
</feature>
<gene>
    <name evidence="3" type="ORF">DIT97_10795</name>
</gene>
<dbReference type="Proteomes" id="UP000263642">
    <property type="component" value="Unassembled WGS sequence"/>
</dbReference>
<keyword evidence="2" id="KW-0732">Signal</keyword>
<accession>A0A3D3R7D4</accession>
<dbReference type="AlphaFoldDB" id="A0A3D3R7D4"/>
<sequence length="266" mass="29339">MKPVMHKMTLSGLCLTILLSTGSMVQAAGPFFPRQTVYNFGGGYSPTAFYGYRGRYGGGYYGGYPGYYGGYYNDGSSLIRAQGQAQVDQSKAMVNYQEANSKYIDNQKKLAETYVARQKALRESIHEKAEIDKELAQQKQAAIEAQKEKNLKLQESGLSPYYNAASSQDSETLNASQLNPATGKISWPESLMGPEYAESRQKLQELYSLKNSTGITSSLSQEINDEAVKMKSILRGQIKTMLPNDYLAARGFIEGLINMGKTSRTG</sequence>
<keyword evidence="1" id="KW-0175">Coiled coil</keyword>
<evidence type="ECO:0000256" key="2">
    <source>
        <dbReference type="SAM" id="SignalP"/>
    </source>
</evidence>
<comment type="caution">
    <text evidence="3">The sequence shown here is derived from an EMBL/GenBank/DDBJ whole genome shotgun (WGS) entry which is preliminary data.</text>
</comment>